<dbReference type="SUPFAM" id="SSF53597">
    <property type="entry name" value="Dihydrofolate reductase-like"/>
    <property type="match status" value="1"/>
</dbReference>
<dbReference type="EC" id="3.5.4.26" evidence="14"/>
<keyword evidence="8 14" id="KW-0862">Zinc</keyword>
<dbReference type="InterPro" id="IPR024072">
    <property type="entry name" value="DHFR-like_dom_sf"/>
</dbReference>
<evidence type="ECO:0000256" key="7">
    <source>
        <dbReference type="ARBA" id="ARBA00022723"/>
    </source>
</evidence>
<comment type="pathway">
    <text evidence="3 14">Cofactor biosynthesis; riboflavin biosynthesis; 5-amino-6-(D-ribitylamino)uracil from GTP: step 3/4.</text>
</comment>
<dbReference type="InterPro" id="IPR016193">
    <property type="entry name" value="Cytidine_deaminase-like"/>
</dbReference>
<keyword evidence="11" id="KW-0511">Multifunctional enzyme</keyword>
<evidence type="ECO:0000256" key="11">
    <source>
        <dbReference type="ARBA" id="ARBA00023268"/>
    </source>
</evidence>
<dbReference type="GO" id="GO:0009231">
    <property type="term" value="P:riboflavin biosynthetic process"/>
    <property type="evidence" value="ECO:0007669"/>
    <property type="project" value="UniProtKB-UniPathway"/>
</dbReference>
<dbReference type="Pfam" id="PF00383">
    <property type="entry name" value="dCMP_cyt_deam_1"/>
    <property type="match status" value="1"/>
</dbReference>
<keyword evidence="10 14" id="KW-0560">Oxidoreductase</keyword>
<dbReference type="PIRSF" id="PIRSF006769">
    <property type="entry name" value="RibD"/>
    <property type="match status" value="1"/>
</dbReference>
<dbReference type="InterPro" id="IPR016192">
    <property type="entry name" value="APOBEC/CMP_deaminase_Zn-bd"/>
</dbReference>
<gene>
    <name evidence="19" type="ORF">ATL41_0307</name>
</gene>
<keyword evidence="9 14" id="KW-0521">NADP</keyword>
<dbReference type="Gene3D" id="3.40.430.10">
    <property type="entry name" value="Dihydrofolate Reductase, subunit A"/>
    <property type="match status" value="1"/>
</dbReference>
<dbReference type="CDD" id="cd01284">
    <property type="entry name" value="Riboflavin_deaminase-reductase"/>
    <property type="match status" value="1"/>
</dbReference>
<evidence type="ECO:0000313" key="20">
    <source>
        <dbReference type="Proteomes" id="UP000221394"/>
    </source>
</evidence>
<keyword evidence="6 14" id="KW-0686">Riboflavin biosynthesis</keyword>
<evidence type="ECO:0000256" key="13">
    <source>
        <dbReference type="ARBA" id="ARBA00049886"/>
    </source>
</evidence>
<protein>
    <recommendedName>
        <fullName evidence="14">Riboflavin biosynthesis protein RibD</fullName>
    </recommendedName>
    <domain>
        <recommendedName>
            <fullName evidence="14">Diaminohydroxyphosphoribosylaminopyrimidine deaminase</fullName>
            <shortName evidence="14">DRAP deaminase</shortName>
            <ecNumber evidence="14">3.5.4.26</ecNumber>
        </recommendedName>
        <alternativeName>
            <fullName evidence="14">Riboflavin-specific deaminase</fullName>
        </alternativeName>
    </domain>
    <domain>
        <recommendedName>
            <fullName evidence="14">5-amino-6-(5-phosphoribosylamino)uracil reductase</fullName>
            <ecNumber evidence="14">1.1.1.193</ecNumber>
        </recommendedName>
        <alternativeName>
            <fullName evidence="14">HTP reductase</fullName>
        </alternativeName>
    </domain>
</protein>
<keyword evidence="14" id="KW-0378">Hydrolase</keyword>
<feature type="active site" description="Proton donor" evidence="15">
    <location>
        <position position="105"/>
    </location>
</feature>
<feature type="binding site" evidence="17">
    <location>
        <position position="103"/>
    </location>
    <ligand>
        <name>Zn(2+)</name>
        <dbReference type="ChEBI" id="CHEBI:29105"/>
        <note>catalytic</note>
    </ligand>
</feature>
<evidence type="ECO:0000256" key="16">
    <source>
        <dbReference type="PIRSR" id="PIRSR006769-2"/>
    </source>
</evidence>
<dbReference type="PANTHER" id="PTHR38011">
    <property type="entry name" value="DIHYDROFOLATE REDUCTASE FAMILY PROTEIN (AFU_ORTHOLOGUE AFUA_8G06820)"/>
    <property type="match status" value="1"/>
</dbReference>
<feature type="binding site" evidence="16">
    <location>
        <position position="253"/>
    </location>
    <ligand>
        <name>NADP(+)</name>
        <dbReference type="ChEBI" id="CHEBI:58349"/>
    </ligand>
</feature>
<keyword evidence="20" id="KW-1185">Reference proteome</keyword>
<comment type="cofactor">
    <cofactor evidence="14 17">
        <name>Zn(2+)</name>
        <dbReference type="ChEBI" id="CHEBI:29105"/>
    </cofactor>
    <text evidence="14 17">Binds 1 zinc ion.</text>
</comment>
<dbReference type="Pfam" id="PF01872">
    <property type="entry name" value="RibD_C"/>
    <property type="match status" value="1"/>
</dbReference>
<comment type="similarity">
    <text evidence="4 14">In the N-terminal section; belongs to the cytidine and deoxycytidylate deaminase family.</text>
</comment>
<evidence type="ECO:0000256" key="9">
    <source>
        <dbReference type="ARBA" id="ARBA00022857"/>
    </source>
</evidence>
<feature type="binding site" evidence="16">
    <location>
        <position position="227"/>
    </location>
    <ligand>
        <name>NADP(+)</name>
        <dbReference type="ChEBI" id="CHEBI:58349"/>
    </ligand>
</feature>
<dbReference type="InterPro" id="IPR050765">
    <property type="entry name" value="Riboflavin_Biosynth_HTPR"/>
</dbReference>
<comment type="similarity">
    <text evidence="5 14">In the C-terminal section; belongs to the HTP reductase family.</text>
</comment>
<evidence type="ECO:0000313" key="19">
    <source>
        <dbReference type="EMBL" id="PFG35612.1"/>
    </source>
</evidence>
<dbReference type="UniPathway" id="UPA00275">
    <property type="reaction ID" value="UER00401"/>
</dbReference>
<dbReference type="PANTHER" id="PTHR38011:SF7">
    <property type="entry name" value="2,5-DIAMINO-6-RIBOSYLAMINO-4(3H)-PYRIMIDINONE 5'-PHOSPHATE REDUCTASE"/>
    <property type="match status" value="1"/>
</dbReference>
<organism evidence="19 20">
    <name type="scientific">Flavimobilis soli</name>
    <dbReference type="NCBI Taxonomy" id="442709"/>
    <lineage>
        <taxon>Bacteria</taxon>
        <taxon>Bacillati</taxon>
        <taxon>Actinomycetota</taxon>
        <taxon>Actinomycetes</taxon>
        <taxon>Micrococcales</taxon>
        <taxon>Jonesiaceae</taxon>
        <taxon>Flavimobilis</taxon>
    </lineage>
</organism>
<evidence type="ECO:0000256" key="6">
    <source>
        <dbReference type="ARBA" id="ARBA00022619"/>
    </source>
</evidence>
<dbReference type="EMBL" id="PDJH01000001">
    <property type="protein sequence ID" value="PFG35612.1"/>
    <property type="molecule type" value="Genomic_DNA"/>
</dbReference>
<comment type="catalytic activity">
    <reaction evidence="12 14">
        <text>5-amino-6-(5-phospho-D-ribitylamino)uracil + NADP(+) = 5-amino-6-(5-phospho-D-ribosylamino)uracil + NADPH + H(+)</text>
        <dbReference type="Rhea" id="RHEA:17845"/>
        <dbReference type="ChEBI" id="CHEBI:15378"/>
        <dbReference type="ChEBI" id="CHEBI:57783"/>
        <dbReference type="ChEBI" id="CHEBI:58349"/>
        <dbReference type="ChEBI" id="CHEBI:58421"/>
        <dbReference type="ChEBI" id="CHEBI:58453"/>
        <dbReference type="EC" id="1.1.1.193"/>
    </reaction>
</comment>
<feature type="binding site" evidence="17">
    <location>
        <position position="140"/>
    </location>
    <ligand>
        <name>Zn(2+)</name>
        <dbReference type="ChEBI" id="CHEBI:29105"/>
        <note>catalytic</note>
    </ligand>
</feature>
<evidence type="ECO:0000256" key="10">
    <source>
        <dbReference type="ARBA" id="ARBA00023002"/>
    </source>
</evidence>
<evidence type="ECO:0000256" key="1">
    <source>
        <dbReference type="ARBA" id="ARBA00002151"/>
    </source>
</evidence>
<dbReference type="PROSITE" id="PS00903">
    <property type="entry name" value="CYT_DCMP_DEAMINASES_1"/>
    <property type="match status" value="1"/>
</dbReference>
<dbReference type="NCBIfam" id="TIGR00326">
    <property type="entry name" value="eubact_ribD"/>
    <property type="match status" value="1"/>
</dbReference>
<comment type="catalytic activity">
    <reaction evidence="13 14">
        <text>2,5-diamino-6-hydroxy-4-(5-phosphoribosylamino)-pyrimidine + H2O + H(+) = 5-amino-6-(5-phospho-D-ribosylamino)uracil + NH4(+)</text>
        <dbReference type="Rhea" id="RHEA:21868"/>
        <dbReference type="ChEBI" id="CHEBI:15377"/>
        <dbReference type="ChEBI" id="CHEBI:15378"/>
        <dbReference type="ChEBI" id="CHEBI:28938"/>
        <dbReference type="ChEBI" id="CHEBI:58453"/>
        <dbReference type="ChEBI" id="CHEBI:58614"/>
        <dbReference type="EC" id="3.5.4.26"/>
    </reaction>
</comment>
<dbReference type="AlphaFoldDB" id="A0A2A9EBH4"/>
<feature type="binding site" evidence="16">
    <location>
        <position position="326"/>
    </location>
    <ligand>
        <name>substrate</name>
    </ligand>
</feature>
<feature type="binding site" evidence="16">
    <location>
        <position position="261"/>
    </location>
    <ligand>
        <name>substrate</name>
    </ligand>
</feature>
<feature type="binding site" evidence="17">
    <location>
        <position position="131"/>
    </location>
    <ligand>
        <name>Zn(2+)</name>
        <dbReference type="ChEBI" id="CHEBI:29105"/>
        <note>catalytic</note>
    </ligand>
</feature>
<dbReference type="GO" id="GO:0008835">
    <property type="term" value="F:diaminohydroxyphosphoribosylaminopyrimidine deaminase activity"/>
    <property type="evidence" value="ECO:0007669"/>
    <property type="project" value="UniProtKB-EC"/>
</dbReference>
<feature type="domain" description="CMP/dCMP-type deaminase" evidence="18">
    <location>
        <begin position="45"/>
        <end position="177"/>
    </location>
</feature>
<comment type="function">
    <text evidence="1 14">Converts 2,5-diamino-6-(ribosylamino)-4(3h)-pyrimidinone 5'-phosphate into 5-amino-6-(ribosylamino)-2,4(1h,3h)-pyrimidinedione 5'-phosphate.</text>
</comment>
<evidence type="ECO:0000256" key="17">
    <source>
        <dbReference type="PIRSR" id="PIRSR006769-3"/>
    </source>
</evidence>
<feature type="binding site" evidence="16">
    <location>
        <begin position="328"/>
        <end position="334"/>
    </location>
    <ligand>
        <name>NADP(+)</name>
        <dbReference type="ChEBI" id="CHEBI:58349"/>
    </ligand>
</feature>
<evidence type="ECO:0000256" key="3">
    <source>
        <dbReference type="ARBA" id="ARBA00004910"/>
    </source>
</evidence>
<feature type="binding site" evidence="16">
    <location>
        <position position="257"/>
    </location>
    <ligand>
        <name>NADP(+)</name>
        <dbReference type="ChEBI" id="CHEBI:58349"/>
    </ligand>
</feature>
<evidence type="ECO:0000256" key="15">
    <source>
        <dbReference type="PIRSR" id="PIRSR006769-1"/>
    </source>
</evidence>
<accession>A0A2A9EBH4</accession>
<dbReference type="PROSITE" id="PS51747">
    <property type="entry name" value="CYT_DCMP_DEAMINASES_2"/>
    <property type="match status" value="1"/>
</dbReference>
<sequence length="403" mass="41415">MSQRQRPSSSRAPARIVLPILTPELTFGSSMSTLDTDAGTAPSAVTLVDAANVALRLAALGPAHGPNPRVGCVLLAPRVDGAPSDAPRAVLGTGYHRGSGTAHAEVDAIAAARRRGHDTRGATAVVTLEPCNHTGRTGPCAEALIAAGVAEVVHLVPDPNPAAAGGAERLRAAGVQVPGPLEDGAGPGHDLLRVWLHAVTTGRPFVTLKTATSLDGRVAAIDGTSRWITSAQSRAHAHRVRRTVDAIAVGTATVLADDPTLTARTPGDADPDGHQPVRVVVGHRDVPSRARLRTAPGGPLVHVRTHDVRVVLAELAAREVRHLLVEGGPTLAAAFLRAGLVDEVHAYVAPVLLGAGPSALADLGVTTIDAALRLETLSTQPLGPDVLVVARPQPVRSTHPQEA</sequence>
<evidence type="ECO:0000256" key="4">
    <source>
        <dbReference type="ARBA" id="ARBA00005259"/>
    </source>
</evidence>
<feature type="binding site" evidence="16">
    <location>
        <position position="264"/>
    </location>
    <ligand>
        <name>substrate</name>
    </ligand>
</feature>
<dbReference type="Proteomes" id="UP000221394">
    <property type="component" value="Unassembled WGS sequence"/>
</dbReference>
<evidence type="ECO:0000256" key="12">
    <source>
        <dbReference type="ARBA" id="ARBA00049861"/>
    </source>
</evidence>
<dbReference type="InterPro" id="IPR002734">
    <property type="entry name" value="RibDG_C"/>
</dbReference>
<dbReference type="SUPFAM" id="SSF53927">
    <property type="entry name" value="Cytidine deaminase-like"/>
    <property type="match status" value="1"/>
</dbReference>
<comment type="caution">
    <text evidence="19">The sequence shown here is derived from an EMBL/GenBank/DDBJ whole genome shotgun (WGS) entry which is preliminary data.</text>
</comment>
<dbReference type="InterPro" id="IPR002125">
    <property type="entry name" value="CMP_dCMP_dom"/>
</dbReference>
<name>A0A2A9EBH4_9MICO</name>
<dbReference type="Gene3D" id="3.40.140.10">
    <property type="entry name" value="Cytidine Deaminase, domain 2"/>
    <property type="match status" value="1"/>
</dbReference>
<evidence type="ECO:0000256" key="2">
    <source>
        <dbReference type="ARBA" id="ARBA00004882"/>
    </source>
</evidence>
<feature type="binding site" evidence="16">
    <location>
        <position position="241"/>
    </location>
    <ligand>
        <name>substrate</name>
    </ligand>
</feature>
<evidence type="ECO:0000259" key="18">
    <source>
        <dbReference type="PROSITE" id="PS51747"/>
    </source>
</evidence>
<dbReference type="InterPro" id="IPR004794">
    <property type="entry name" value="Eubact_RibD"/>
</dbReference>
<evidence type="ECO:0000256" key="8">
    <source>
        <dbReference type="ARBA" id="ARBA00022833"/>
    </source>
</evidence>
<feature type="binding site" evidence="16">
    <location>
        <position position="211"/>
    </location>
    <ligand>
        <name>NADP(+)</name>
        <dbReference type="ChEBI" id="CHEBI:58349"/>
    </ligand>
</feature>
<feature type="binding site" evidence="16">
    <location>
        <position position="225"/>
    </location>
    <ligand>
        <name>substrate</name>
    </ligand>
</feature>
<dbReference type="GO" id="GO:0008270">
    <property type="term" value="F:zinc ion binding"/>
    <property type="evidence" value="ECO:0007669"/>
    <property type="project" value="InterPro"/>
</dbReference>
<proteinExistence type="inferred from homology"/>
<evidence type="ECO:0000256" key="14">
    <source>
        <dbReference type="PIRNR" id="PIRNR006769"/>
    </source>
</evidence>
<evidence type="ECO:0000256" key="5">
    <source>
        <dbReference type="ARBA" id="ARBA00007417"/>
    </source>
</evidence>
<keyword evidence="7 14" id="KW-0479">Metal-binding</keyword>
<dbReference type="GO" id="GO:0008703">
    <property type="term" value="F:5-amino-6-(5-phosphoribosylamino)uracil reductase activity"/>
    <property type="evidence" value="ECO:0007669"/>
    <property type="project" value="UniProtKB-EC"/>
</dbReference>
<dbReference type="EC" id="1.1.1.193" evidence="14"/>
<reference evidence="19 20" key="1">
    <citation type="submission" date="2017-10" db="EMBL/GenBank/DDBJ databases">
        <title>Sequencing the genomes of 1000 actinobacteria strains.</title>
        <authorList>
            <person name="Klenk H.-P."/>
        </authorList>
    </citation>
    <scope>NUCLEOTIDE SEQUENCE [LARGE SCALE GENOMIC DNA]</scope>
    <source>
        <strain evidence="19 20">DSM 21574</strain>
    </source>
</reference>
<comment type="pathway">
    <text evidence="2 14">Cofactor biosynthesis; riboflavin biosynthesis; 5-amino-6-(D-ribitylamino)uracil from GTP: step 2/4.</text>
</comment>